<evidence type="ECO:0000313" key="2">
    <source>
        <dbReference type="EMBL" id="CAK7940713.1"/>
    </source>
</evidence>
<comment type="caution">
    <text evidence="2">The sequence shown here is derived from an EMBL/GenBank/DDBJ whole genome shotgun (WGS) entry which is preliminary data.</text>
</comment>
<sequence>MRSADISWSKLNKATRRHRADTDDSRRYGPDSLYTVTKIHTVEQRVHLARAIANLNIICVARHFWPPTVTKPSFSA</sequence>
<evidence type="ECO:0008006" key="4">
    <source>
        <dbReference type="Google" id="ProtNLM"/>
    </source>
</evidence>
<proteinExistence type="predicted"/>
<protein>
    <recommendedName>
        <fullName evidence="4">Transposase</fullName>
    </recommendedName>
</protein>
<organism evidence="2 3">
    <name type="scientific">Peronospora matthiolae</name>
    <dbReference type="NCBI Taxonomy" id="2874970"/>
    <lineage>
        <taxon>Eukaryota</taxon>
        <taxon>Sar</taxon>
        <taxon>Stramenopiles</taxon>
        <taxon>Oomycota</taxon>
        <taxon>Peronosporomycetes</taxon>
        <taxon>Peronosporales</taxon>
        <taxon>Peronosporaceae</taxon>
        <taxon>Peronospora</taxon>
    </lineage>
</organism>
<feature type="region of interest" description="Disordered" evidence="1">
    <location>
        <begin position="1"/>
        <end position="30"/>
    </location>
</feature>
<evidence type="ECO:0000256" key="1">
    <source>
        <dbReference type="SAM" id="MobiDB-lite"/>
    </source>
</evidence>
<evidence type="ECO:0000313" key="3">
    <source>
        <dbReference type="Proteomes" id="UP001162060"/>
    </source>
</evidence>
<name>A0AAV1V406_9STRA</name>
<dbReference type="Proteomes" id="UP001162060">
    <property type="component" value="Unassembled WGS sequence"/>
</dbReference>
<accession>A0AAV1V406</accession>
<feature type="compositionally biased region" description="Basic and acidic residues" evidence="1">
    <location>
        <begin position="20"/>
        <end position="29"/>
    </location>
</feature>
<reference evidence="2" key="1">
    <citation type="submission" date="2024-01" db="EMBL/GenBank/DDBJ databases">
        <authorList>
            <person name="Webb A."/>
        </authorList>
    </citation>
    <scope>NUCLEOTIDE SEQUENCE</scope>
    <source>
        <strain evidence="2">Pm1</strain>
    </source>
</reference>
<dbReference type="AlphaFoldDB" id="A0AAV1V406"/>
<dbReference type="EMBL" id="CAKLBY020000259">
    <property type="protein sequence ID" value="CAK7940713.1"/>
    <property type="molecule type" value="Genomic_DNA"/>
</dbReference>
<gene>
    <name evidence="2" type="ORF">PM001_LOCUS25863</name>
</gene>